<evidence type="ECO:0000256" key="5">
    <source>
        <dbReference type="ARBA" id="ARBA00023004"/>
    </source>
</evidence>
<comment type="caution">
    <text evidence="9">The sequence shown here is derived from an EMBL/GenBank/DDBJ whole genome shotgun (WGS) entry which is preliminary data.</text>
</comment>
<evidence type="ECO:0000256" key="4">
    <source>
        <dbReference type="ARBA" id="ARBA00022982"/>
    </source>
</evidence>
<keyword evidence="7" id="KW-0732">Signal</keyword>
<keyword evidence="5 6" id="KW-0408">Iron</keyword>
<accession>A0A255YA16</accession>
<keyword evidence="3 6" id="KW-0479">Metal-binding</keyword>
<evidence type="ECO:0000259" key="8">
    <source>
        <dbReference type="PROSITE" id="PS51007"/>
    </source>
</evidence>
<keyword evidence="1" id="KW-0813">Transport</keyword>
<dbReference type="Proteomes" id="UP000216991">
    <property type="component" value="Unassembled WGS sequence"/>
</dbReference>
<dbReference type="EMBL" id="NOXT01000120">
    <property type="protein sequence ID" value="OYQ26077.1"/>
    <property type="molecule type" value="Genomic_DNA"/>
</dbReference>
<evidence type="ECO:0000256" key="6">
    <source>
        <dbReference type="PROSITE-ProRule" id="PRU00433"/>
    </source>
</evidence>
<organism evidence="9 10">
    <name type="scientific">Sandarakinorhabdus cyanobacteriorum</name>
    <dbReference type="NCBI Taxonomy" id="1981098"/>
    <lineage>
        <taxon>Bacteria</taxon>
        <taxon>Pseudomonadati</taxon>
        <taxon>Pseudomonadota</taxon>
        <taxon>Alphaproteobacteria</taxon>
        <taxon>Sphingomonadales</taxon>
        <taxon>Sphingosinicellaceae</taxon>
        <taxon>Sandarakinorhabdus</taxon>
    </lineage>
</organism>
<evidence type="ECO:0000256" key="3">
    <source>
        <dbReference type="ARBA" id="ARBA00022723"/>
    </source>
</evidence>
<gene>
    <name evidence="9" type="ORF">CHU93_12885</name>
</gene>
<keyword evidence="4" id="KW-0249">Electron transport</keyword>
<dbReference type="InterPro" id="IPR036909">
    <property type="entry name" value="Cyt_c-like_dom_sf"/>
</dbReference>
<name>A0A255YA16_9SPHN</name>
<evidence type="ECO:0000256" key="7">
    <source>
        <dbReference type="SAM" id="SignalP"/>
    </source>
</evidence>
<dbReference type="SUPFAM" id="SSF46626">
    <property type="entry name" value="Cytochrome c"/>
    <property type="match status" value="2"/>
</dbReference>
<dbReference type="PANTHER" id="PTHR33751:SF9">
    <property type="entry name" value="CYTOCHROME C4"/>
    <property type="match status" value="1"/>
</dbReference>
<feature type="domain" description="Cytochrome c" evidence="8">
    <location>
        <begin position="216"/>
        <end position="293"/>
    </location>
</feature>
<dbReference type="PROSITE" id="PS51007">
    <property type="entry name" value="CYTC"/>
    <property type="match status" value="2"/>
</dbReference>
<sequence length="295" mass="31370">MHLILLAAAAAIAPPAWLYPQNMAPETPANVATTITVPGSRVTADAAVLHDRAKAVNWFPNDQPPPPARVLKAPAGQFACAYCHMPNGVGHPQNISISGLPVDYVVAQFAAFRSGQRKAAQAGYIPNGSMTRVAGQVPDAELLDLARYYSRLPYRSLIRVREAALAPKVTASGLVWVRAPGPAEPIAGRIVELMDDPDDSIRHNPRGRTTAFVPPGSIARGRRIAADLGCMACHTQMLGGWGPGRSPSYIVRQLLAIRNRARTDPGAETMQPIADQLSLDDMVAVAAWMGAGAKP</sequence>
<keyword evidence="10" id="KW-1185">Reference proteome</keyword>
<dbReference type="GO" id="GO:0009055">
    <property type="term" value="F:electron transfer activity"/>
    <property type="evidence" value="ECO:0007669"/>
    <property type="project" value="InterPro"/>
</dbReference>
<evidence type="ECO:0000256" key="1">
    <source>
        <dbReference type="ARBA" id="ARBA00022448"/>
    </source>
</evidence>
<feature type="signal peptide" evidence="7">
    <location>
        <begin position="1"/>
        <end position="18"/>
    </location>
</feature>
<dbReference type="AlphaFoldDB" id="A0A255YA16"/>
<dbReference type="GO" id="GO:0046872">
    <property type="term" value="F:metal ion binding"/>
    <property type="evidence" value="ECO:0007669"/>
    <property type="project" value="UniProtKB-KW"/>
</dbReference>
<dbReference type="GO" id="GO:0020037">
    <property type="term" value="F:heme binding"/>
    <property type="evidence" value="ECO:0007669"/>
    <property type="project" value="InterPro"/>
</dbReference>
<evidence type="ECO:0000313" key="10">
    <source>
        <dbReference type="Proteomes" id="UP000216991"/>
    </source>
</evidence>
<reference evidence="9 10" key="1">
    <citation type="submission" date="2017-07" db="EMBL/GenBank/DDBJ databases">
        <title>Sandarakinorhabdus cyanobacteriorum sp. nov., a novel bacterium isolated from cyanobacterial aggregates in a eutrophic lake.</title>
        <authorList>
            <person name="Cai H."/>
        </authorList>
    </citation>
    <scope>NUCLEOTIDE SEQUENCE [LARGE SCALE GENOMIC DNA]</scope>
    <source>
        <strain evidence="9 10">TH057</strain>
    </source>
</reference>
<dbReference type="InterPro" id="IPR009056">
    <property type="entry name" value="Cyt_c-like_dom"/>
</dbReference>
<proteinExistence type="predicted"/>
<evidence type="ECO:0000313" key="9">
    <source>
        <dbReference type="EMBL" id="OYQ26077.1"/>
    </source>
</evidence>
<dbReference type="InterPro" id="IPR050597">
    <property type="entry name" value="Cytochrome_c_Oxidase_Subunit"/>
</dbReference>
<feature type="chain" id="PRO_5013055803" description="Cytochrome c domain-containing protein" evidence="7">
    <location>
        <begin position="19"/>
        <end position="295"/>
    </location>
</feature>
<dbReference type="PANTHER" id="PTHR33751">
    <property type="entry name" value="CBB3-TYPE CYTOCHROME C OXIDASE SUBUNIT FIXP"/>
    <property type="match status" value="1"/>
</dbReference>
<dbReference type="Gene3D" id="1.10.760.10">
    <property type="entry name" value="Cytochrome c-like domain"/>
    <property type="match status" value="2"/>
</dbReference>
<evidence type="ECO:0000256" key="2">
    <source>
        <dbReference type="ARBA" id="ARBA00022617"/>
    </source>
</evidence>
<feature type="domain" description="Cytochrome c" evidence="8">
    <location>
        <begin position="50"/>
        <end position="153"/>
    </location>
</feature>
<protein>
    <recommendedName>
        <fullName evidence="8">Cytochrome c domain-containing protein</fullName>
    </recommendedName>
</protein>
<keyword evidence="2 6" id="KW-0349">Heme</keyword>